<protein>
    <submittedName>
        <fullName evidence="5">SgrR family transcriptional regulator</fullName>
    </submittedName>
</protein>
<dbReference type="EMBL" id="JAAROP010000001">
    <property type="protein sequence ID" value="MBC1321926.1"/>
    <property type="molecule type" value="Genomic_DNA"/>
</dbReference>
<organism evidence="5 6">
    <name type="scientific">Listeria welshimeri</name>
    <dbReference type="NCBI Taxonomy" id="1643"/>
    <lineage>
        <taxon>Bacteria</taxon>
        <taxon>Bacillati</taxon>
        <taxon>Bacillota</taxon>
        <taxon>Bacilli</taxon>
        <taxon>Bacillales</taxon>
        <taxon>Listeriaceae</taxon>
        <taxon>Listeria</taxon>
    </lineage>
</organism>
<accession>A0A7X0T3I7</accession>
<dbReference type="Proteomes" id="UP000522007">
    <property type="component" value="Unassembled WGS sequence"/>
</dbReference>
<dbReference type="SUPFAM" id="SSF53850">
    <property type="entry name" value="Periplasmic binding protein-like II"/>
    <property type="match status" value="1"/>
</dbReference>
<dbReference type="GO" id="GO:0015833">
    <property type="term" value="P:peptide transport"/>
    <property type="evidence" value="ECO:0007669"/>
    <property type="project" value="TreeGrafter"/>
</dbReference>
<dbReference type="InterPro" id="IPR025370">
    <property type="entry name" value="SgrR_HTH_N"/>
</dbReference>
<feature type="domain" description="Solute-binding protein family 5" evidence="2">
    <location>
        <begin position="169"/>
        <end position="490"/>
    </location>
</feature>
<evidence type="ECO:0000313" key="4">
    <source>
        <dbReference type="EMBL" id="MBC1321437.1"/>
    </source>
</evidence>
<sequence>MDKDYFTIRAYLYNVTSDSDVPFKLNDLANIWFCTSKNAKRKLHHYQAKRVLQYQPGLGRGNLSHIAFKEPLEKEVLLVLKKSLAEDSFSDILFLLQLPIPKNWFSNISTEIQQMFGLQLTENQQEVLRSIIRRKLTTLDPLQTSVSMESFILTQISDSLVKYDEIDKKVVSHIAHHWHVTEDYKEWTFYLRKSILFHHGRMLDSEDVKFTLLQAMQPNTVPFWQLQDIKNIHCTNKFTVTITLNNADPFFIRYLCSPNMAILPRDVTFDEFKLIASGPFKMVERNDECLILEAFDTYFLKRPILDRVEFWTAENHHTLKTIPMQFTSVDYEENSAYVERRKTGVGVNFICFNGHKNGVAQHKAFREAMYHLLDAQITSQELFENYGTIASNYYPEKSIIPTKHPEKIATLLKKANYQGEKVIFGTTQHPTALQESKWICDRAAKFGIHLEEKLVSHDDASYSSVTEDDLDLMMMGEIPAADGELAYLDFLNNPNLLPQHLFSPEVIKEISTKSNEFKLEKDASKRDALQTKMDNWLTKNFHLIYLHHPEKSQSLHSMIRGVTENPFGYFDLSKVWIETLPTKTAKSNYK</sequence>
<evidence type="ECO:0000259" key="3">
    <source>
        <dbReference type="Pfam" id="PF12793"/>
    </source>
</evidence>
<dbReference type="EMBL" id="JAAROP010000001">
    <property type="protein sequence ID" value="MBC1321437.1"/>
    <property type="molecule type" value="Genomic_DNA"/>
</dbReference>
<dbReference type="PANTHER" id="PTHR30290:SF72">
    <property type="entry name" value="HTH-TYPE TRANSCRIPTIONAL REGULATOR SGRR"/>
    <property type="match status" value="1"/>
</dbReference>
<gene>
    <name evidence="4" type="ORF">HB853_00645</name>
    <name evidence="5" type="ORF">HB853_03100</name>
</gene>
<dbReference type="GO" id="GO:0003677">
    <property type="term" value="F:DNA binding"/>
    <property type="evidence" value="ECO:0007669"/>
    <property type="project" value="UniProtKB-KW"/>
</dbReference>
<dbReference type="InterPro" id="IPR039424">
    <property type="entry name" value="SBP_5"/>
</dbReference>
<dbReference type="Pfam" id="PF00496">
    <property type="entry name" value="SBP_bac_5"/>
    <property type="match status" value="1"/>
</dbReference>
<dbReference type="PANTHER" id="PTHR30290">
    <property type="entry name" value="PERIPLASMIC BINDING COMPONENT OF ABC TRANSPORTER"/>
    <property type="match status" value="1"/>
</dbReference>
<comment type="caution">
    <text evidence="5">The sequence shown here is derived from an EMBL/GenBank/DDBJ whole genome shotgun (WGS) entry which is preliminary data.</text>
</comment>
<keyword evidence="1" id="KW-0238">DNA-binding</keyword>
<feature type="domain" description="Transcriptional regulator SgrR N-terminal HTH" evidence="3">
    <location>
        <begin position="12"/>
        <end position="97"/>
    </location>
</feature>
<evidence type="ECO:0000313" key="5">
    <source>
        <dbReference type="EMBL" id="MBC1321926.1"/>
    </source>
</evidence>
<dbReference type="Gene3D" id="3.10.105.10">
    <property type="entry name" value="Dipeptide-binding Protein, Domain 3"/>
    <property type="match status" value="1"/>
</dbReference>
<dbReference type="InterPro" id="IPR000914">
    <property type="entry name" value="SBP_5_dom"/>
</dbReference>
<evidence type="ECO:0000259" key="2">
    <source>
        <dbReference type="Pfam" id="PF00496"/>
    </source>
</evidence>
<dbReference type="AlphaFoldDB" id="A0A7X0T3I7"/>
<dbReference type="Pfam" id="PF12793">
    <property type="entry name" value="SgrR_N"/>
    <property type="match status" value="1"/>
</dbReference>
<evidence type="ECO:0000313" key="6">
    <source>
        <dbReference type="Proteomes" id="UP000522007"/>
    </source>
</evidence>
<reference evidence="5 6" key="1">
    <citation type="submission" date="2020-03" db="EMBL/GenBank/DDBJ databases">
        <title>Soil Listeria distribution.</title>
        <authorList>
            <person name="Liao J."/>
            <person name="Wiedmann M."/>
        </authorList>
    </citation>
    <scope>NUCLEOTIDE SEQUENCE [LARGE SCALE GENOMIC DNA]</scope>
    <source>
        <strain evidence="5 6">FSL L7-1829</strain>
    </source>
</reference>
<dbReference type="Gene3D" id="3.40.190.10">
    <property type="entry name" value="Periplasmic binding protein-like II"/>
    <property type="match status" value="1"/>
</dbReference>
<dbReference type="GO" id="GO:1904680">
    <property type="term" value="F:peptide transmembrane transporter activity"/>
    <property type="evidence" value="ECO:0007669"/>
    <property type="project" value="TreeGrafter"/>
</dbReference>
<name>A0A7X0T3I7_LISWE</name>
<evidence type="ECO:0000256" key="1">
    <source>
        <dbReference type="ARBA" id="ARBA00023125"/>
    </source>
</evidence>
<proteinExistence type="predicted"/>